<evidence type="ECO:0000313" key="8">
    <source>
        <dbReference type="EMBL" id="PNI38782.1"/>
    </source>
</evidence>
<dbReference type="GO" id="GO:0005737">
    <property type="term" value="C:cytoplasm"/>
    <property type="evidence" value="ECO:0007669"/>
    <property type="project" value="UniProtKB-SubCell"/>
</dbReference>
<reference evidence="8 9" key="1">
    <citation type="submission" date="2017-12" db="EMBL/GenBank/DDBJ databases">
        <title>High-resolution comparative analysis of great ape genomes.</title>
        <authorList>
            <person name="Pollen A."/>
            <person name="Hastie A."/>
            <person name="Hormozdiari F."/>
            <person name="Dougherty M."/>
            <person name="Liu R."/>
            <person name="Chaisson M."/>
            <person name="Hoppe E."/>
            <person name="Hill C."/>
            <person name="Pang A."/>
            <person name="Hillier L."/>
            <person name="Baker C."/>
            <person name="Armstrong J."/>
            <person name="Shendure J."/>
            <person name="Paten B."/>
            <person name="Wilson R."/>
            <person name="Chao H."/>
            <person name="Schneider V."/>
            <person name="Ventura M."/>
            <person name="Kronenberg Z."/>
            <person name="Murali S."/>
            <person name="Gordon D."/>
            <person name="Cantsilieris S."/>
            <person name="Munson K."/>
            <person name="Nelson B."/>
            <person name="Raja A."/>
            <person name="Underwood J."/>
            <person name="Diekhans M."/>
            <person name="Fiddes I."/>
            <person name="Haussler D."/>
            <person name="Eichler E."/>
        </authorList>
    </citation>
    <scope>NUCLEOTIDE SEQUENCE [LARGE SCALE GENOMIC DNA]</scope>
    <source>
        <strain evidence="8">Yerkes chimp pedigree #C0471</strain>
    </source>
</reference>
<gene>
    <name evidence="8" type="ORF">CK820_G0035635</name>
</gene>
<dbReference type="GO" id="GO:0016887">
    <property type="term" value="F:ATP hydrolysis activity"/>
    <property type="evidence" value="ECO:0007669"/>
    <property type="project" value="InterPro"/>
</dbReference>
<organism evidence="8 9">
    <name type="scientific">Pan troglodytes</name>
    <name type="common">Chimpanzee</name>
    <dbReference type="NCBI Taxonomy" id="9598"/>
    <lineage>
        <taxon>Eukaryota</taxon>
        <taxon>Metazoa</taxon>
        <taxon>Chordata</taxon>
        <taxon>Craniata</taxon>
        <taxon>Vertebrata</taxon>
        <taxon>Euteleostomi</taxon>
        <taxon>Mammalia</taxon>
        <taxon>Eutheria</taxon>
        <taxon>Euarchontoglires</taxon>
        <taxon>Primates</taxon>
        <taxon>Haplorrhini</taxon>
        <taxon>Catarrhini</taxon>
        <taxon>Hominidae</taxon>
        <taxon>Pan</taxon>
    </lineage>
</organism>
<dbReference type="InterPro" id="IPR017998">
    <property type="entry name" value="Chaperone_TCP-1"/>
</dbReference>
<evidence type="ECO:0000256" key="4">
    <source>
        <dbReference type="ARBA" id="ARBA00022741"/>
    </source>
</evidence>
<name>A0A2J8KUT9_PANTR</name>
<dbReference type="GO" id="GO:0005524">
    <property type="term" value="F:ATP binding"/>
    <property type="evidence" value="ECO:0007669"/>
    <property type="project" value="UniProtKB-KW"/>
</dbReference>
<evidence type="ECO:0000256" key="5">
    <source>
        <dbReference type="ARBA" id="ARBA00022840"/>
    </source>
</evidence>
<evidence type="ECO:0000256" key="1">
    <source>
        <dbReference type="ARBA" id="ARBA00004496"/>
    </source>
</evidence>
<keyword evidence="3" id="KW-0963">Cytoplasm</keyword>
<keyword evidence="6 7" id="KW-0143">Chaperone</keyword>
<dbReference type="Proteomes" id="UP000236370">
    <property type="component" value="Unassembled WGS sequence"/>
</dbReference>
<keyword evidence="5 7" id="KW-0067">ATP-binding</keyword>
<evidence type="ECO:0000313" key="9">
    <source>
        <dbReference type="Proteomes" id="UP000236370"/>
    </source>
</evidence>
<dbReference type="PROSITE" id="PS00995">
    <property type="entry name" value="TCP1_3"/>
    <property type="match status" value="1"/>
</dbReference>
<dbReference type="PANTHER" id="PTHR11353">
    <property type="entry name" value="CHAPERONIN"/>
    <property type="match status" value="1"/>
</dbReference>
<keyword evidence="4 7" id="KW-0547">Nucleotide-binding</keyword>
<evidence type="ECO:0000256" key="6">
    <source>
        <dbReference type="ARBA" id="ARBA00023186"/>
    </source>
</evidence>
<evidence type="ECO:0000256" key="2">
    <source>
        <dbReference type="ARBA" id="ARBA00008020"/>
    </source>
</evidence>
<sequence length="98" mass="10494">MDKLIVDGRGKATISNDGATILKLLDVVHPAAKTLVDIAKSQDAEVGDGTTSVTLLAAEFLKQVKPYVEEGLHPQIIIRAFRTATQLAVNKIKEIAVT</sequence>
<dbReference type="SMR" id="A0A2J8KUT9"/>
<dbReference type="Pfam" id="PF00118">
    <property type="entry name" value="Cpn60_TCP1"/>
    <property type="match status" value="1"/>
</dbReference>
<evidence type="ECO:0000256" key="3">
    <source>
        <dbReference type="ARBA" id="ARBA00022490"/>
    </source>
</evidence>
<protein>
    <submittedName>
        <fullName evidence="8">CCT7 isoform 10</fullName>
    </submittedName>
</protein>
<dbReference type="EMBL" id="NBAG03000335">
    <property type="protein sequence ID" value="PNI38782.1"/>
    <property type="molecule type" value="Genomic_DNA"/>
</dbReference>
<dbReference type="PRINTS" id="PR00304">
    <property type="entry name" value="TCOMPLEXTCP1"/>
</dbReference>
<dbReference type="InterPro" id="IPR027413">
    <property type="entry name" value="GROEL-like_equatorial_sf"/>
</dbReference>
<dbReference type="InterPro" id="IPR002423">
    <property type="entry name" value="Cpn60/GroEL/TCP-1"/>
</dbReference>
<comment type="caution">
    <text evidence="8">The sequence shown here is derived from an EMBL/GenBank/DDBJ whole genome shotgun (WGS) entry which is preliminary data.</text>
</comment>
<dbReference type="Gene3D" id="1.10.560.10">
    <property type="entry name" value="GroEL-like equatorial domain"/>
    <property type="match status" value="1"/>
</dbReference>
<feature type="non-terminal residue" evidence="8">
    <location>
        <position position="98"/>
    </location>
</feature>
<dbReference type="InterPro" id="IPR002194">
    <property type="entry name" value="Chaperonin_TCP-1_CS"/>
</dbReference>
<dbReference type="GO" id="GO:0051082">
    <property type="term" value="F:unfolded protein binding"/>
    <property type="evidence" value="ECO:0007669"/>
    <property type="project" value="InterPro"/>
</dbReference>
<evidence type="ECO:0000256" key="7">
    <source>
        <dbReference type="RuleBase" id="RU004187"/>
    </source>
</evidence>
<accession>A0A2J8KUT9</accession>
<proteinExistence type="inferred from homology"/>
<dbReference type="GO" id="GO:0140662">
    <property type="term" value="F:ATP-dependent protein folding chaperone"/>
    <property type="evidence" value="ECO:0007669"/>
    <property type="project" value="InterPro"/>
</dbReference>
<dbReference type="SUPFAM" id="SSF48592">
    <property type="entry name" value="GroEL equatorial domain-like"/>
    <property type="match status" value="1"/>
</dbReference>
<comment type="subcellular location">
    <subcellularLocation>
        <location evidence="1">Cytoplasm</location>
    </subcellularLocation>
</comment>
<dbReference type="AlphaFoldDB" id="A0A2J8KUT9"/>
<dbReference type="PROSITE" id="PS00751">
    <property type="entry name" value="TCP1_2"/>
    <property type="match status" value="1"/>
</dbReference>
<comment type="similarity">
    <text evidence="2 7">Belongs to the TCP-1 chaperonin family.</text>
</comment>